<name>A0A7G6T1K8_9HYPH</name>
<protein>
    <submittedName>
        <fullName evidence="1">DUF768 domain-containing protein</fullName>
    </submittedName>
</protein>
<proteinExistence type="predicted"/>
<evidence type="ECO:0000313" key="1">
    <source>
        <dbReference type="EMBL" id="QND60640.1"/>
    </source>
</evidence>
<organism evidence="1 2">
    <name type="scientific">Mesorhizobium huakuii</name>
    <dbReference type="NCBI Taxonomy" id="28104"/>
    <lineage>
        <taxon>Bacteria</taxon>
        <taxon>Pseudomonadati</taxon>
        <taxon>Pseudomonadota</taxon>
        <taxon>Alphaproteobacteria</taxon>
        <taxon>Hyphomicrobiales</taxon>
        <taxon>Phyllobacteriaceae</taxon>
        <taxon>Mesorhizobium</taxon>
    </lineage>
</organism>
<dbReference type="EMBL" id="CP050296">
    <property type="protein sequence ID" value="QND60640.1"/>
    <property type="molecule type" value="Genomic_DNA"/>
</dbReference>
<sequence length="105" mass="11469">MITDLADRAIEDALVEGISSREIDEEVHSLFVLMVEAVANQKIGGSRPNVLTCPNHEVVVHGATFIWSLSLRSCLTCQPPPRHACPWAGAGPWSSRRLSDAPSRH</sequence>
<reference evidence="2" key="1">
    <citation type="journal article" date="2020" name="Mol. Plant Microbe">
        <title>Rhizobial microsymbionts of the narrowly endemic Oxytropis species growing in Kamchatka are characterized by significant genetic diversity and possess a set of genes that are associated with T3SS and T6SS secretion systems and can affect the development of symbiosis.</title>
        <authorList>
            <person name="Safronova V."/>
            <person name="Guro P."/>
            <person name="Sazanova A."/>
            <person name="Kuznetsova I."/>
            <person name="Belimov A."/>
            <person name="Yakubov V."/>
            <person name="Chirak E."/>
            <person name="Afonin A."/>
            <person name="Gogolev Y."/>
            <person name="Andronov E."/>
            <person name="Tikhonovich I."/>
        </authorList>
    </citation>
    <scope>NUCLEOTIDE SEQUENCE [LARGE SCALE GENOMIC DNA]</scope>
    <source>
        <strain evidence="2">583</strain>
    </source>
</reference>
<gene>
    <name evidence="1" type="ORF">HB778_32165</name>
</gene>
<accession>A0A7G6T1K8</accession>
<dbReference type="Proteomes" id="UP000515465">
    <property type="component" value="Chromosome"/>
</dbReference>
<dbReference type="AlphaFoldDB" id="A0A7G6T1K8"/>
<evidence type="ECO:0000313" key="2">
    <source>
        <dbReference type="Proteomes" id="UP000515465"/>
    </source>
</evidence>